<dbReference type="InterPro" id="IPR000515">
    <property type="entry name" value="MetI-like"/>
</dbReference>
<comment type="similarity">
    <text evidence="5">Belongs to the binding-protein-dependent transport system permease family.</text>
</comment>
<dbReference type="PANTHER" id="PTHR43839:SF3">
    <property type="entry name" value="OLIGOPEPTIDE ABC TRANSPORTER, PERMEASE PROTEIN"/>
    <property type="match status" value="1"/>
</dbReference>
<dbReference type="GO" id="GO:0055085">
    <property type="term" value="P:transmembrane transport"/>
    <property type="evidence" value="ECO:0007669"/>
    <property type="project" value="InterPro"/>
</dbReference>
<dbReference type="PANTHER" id="PTHR43839">
    <property type="entry name" value="OPPC IN A BINDING PROTEIN-DEPENDENT TRANSPORT SYSTEM"/>
    <property type="match status" value="1"/>
</dbReference>
<evidence type="ECO:0000259" key="6">
    <source>
        <dbReference type="PROSITE" id="PS50928"/>
    </source>
</evidence>
<dbReference type="RefSeq" id="WP_337917444.1">
    <property type="nucleotide sequence ID" value="NZ_BAABJL010000077.1"/>
</dbReference>
<feature type="transmembrane region" description="Helical" evidence="5">
    <location>
        <begin position="243"/>
        <end position="266"/>
    </location>
</feature>
<dbReference type="Pfam" id="PF12911">
    <property type="entry name" value="OppC_N"/>
    <property type="match status" value="1"/>
</dbReference>
<organism evidence="7 8">
    <name type="scientific">Actinopolymorpha pittospori</name>
    <dbReference type="NCBI Taxonomy" id="648752"/>
    <lineage>
        <taxon>Bacteria</taxon>
        <taxon>Bacillati</taxon>
        <taxon>Actinomycetota</taxon>
        <taxon>Actinomycetes</taxon>
        <taxon>Propionibacteriales</taxon>
        <taxon>Actinopolymorphaceae</taxon>
        <taxon>Actinopolymorpha</taxon>
    </lineage>
</organism>
<dbReference type="Pfam" id="PF00528">
    <property type="entry name" value="BPD_transp_1"/>
    <property type="match status" value="1"/>
</dbReference>
<dbReference type="CDD" id="cd06261">
    <property type="entry name" value="TM_PBP2"/>
    <property type="match status" value="1"/>
</dbReference>
<evidence type="ECO:0000256" key="5">
    <source>
        <dbReference type="RuleBase" id="RU363032"/>
    </source>
</evidence>
<feature type="transmembrane region" description="Helical" evidence="5">
    <location>
        <begin position="48"/>
        <end position="70"/>
    </location>
</feature>
<reference evidence="7" key="1">
    <citation type="submission" date="2020-10" db="EMBL/GenBank/DDBJ databases">
        <title>Sequencing the genomes of 1000 actinobacteria strains.</title>
        <authorList>
            <person name="Klenk H.-P."/>
        </authorList>
    </citation>
    <scope>NUCLEOTIDE SEQUENCE</scope>
    <source>
        <strain evidence="7">DSM 45354</strain>
    </source>
</reference>
<keyword evidence="3 5" id="KW-1133">Transmembrane helix</keyword>
<dbReference type="Gene3D" id="1.10.3720.10">
    <property type="entry name" value="MetI-like"/>
    <property type="match status" value="1"/>
</dbReference>
<proteinExistence type="inferred from homology"/>
<protein>
    <submittedName>
        <fullName evidence="7">Peptide/nickel transport system permease protein</fullName>
    </submittedName>
</protein>
<feature type="domain" description="ABC transmembrane type-1" evidence="6">
    <location>
        <begin position="178"/>
        <end position="374"/>
    </location>
</feature>
<feature type="transmembrane region" description="Helical" evidence="5">
    <location>
        <begin position="182"/>
        <end position="208"/>
    </location>
</feature>
<dbReference type="Proteomes" id="UP000638648">
    <property type="component" value="Unassembled WGS sequence"/>
</dbReference>
<keyword evidence="8" id="KW-1185">Reference proteome</keyword>
<gene>
    <name evidence="7" type="ORF">HEB94_000488</name>
</gene>
<comment type="subcellular location">
    <subcellularLocation>
        <location evidence="5">Cell membrane</location>
        <topology evidence="5">Multi-pass membrane protein</topology>
    </subcellularLocation>
    <subcellularLocation>
        <location evidence="1">Membrane</location>
        <topology evidence="1">Multi-pass membrane protein</topology>
    </subcellularLocation>
</comment>
<accession>A0A927MUP2</accession>
<sequence>MSISFPRLGLLRRQKVDALAESAARKEEAYFAAGQWRLMWTKLTSHRLAQISMVILGLFYLVAIFASFIAPYSLGSYDADYVNAPPTQIHFFDDGSFVGPFVYGQSYDRDPETLRPIFVEDHEQVHRLEFFADGSEWSFFGLFHMNVHLFGAEGGGHVFLFGTDSLGRDLFSRIVLGSQVSLTIPLVGVLISFVLGIIIGSIAGYVGGTTDFLIQRLIEIIRSFPTLPLWMALAAAIPARVPVVAMFFYITVIMAFIEWSSLARVVRSKFISLKQEDYVMAARISGVRPMKIITRHLIPGFMSYLLVAVTLAIPGMILGETSLSFLGLGIQAPATSWGVLLQEAQDITNVAVYPWKLIPLAFVVVTVLAFNFLGDGLRDAADPHK</sequence>
<evidence type="ECO:0000313" key="8">
    <source>
        <dbReference type="Proteomes" id="UP000638648"/>
    </source>
</evidence>
<evidence type="ECO:0000256" key="3">
    <source>
        <dbReference type="ARBA" id="ARBA00022989"/>
    </source>
</evidence>
<dbReference type="EMBL" id="JADBEM010000001">
    <property type="protein sequence ID" value="MBE1603640.1"/>
    <property type="molecule type" value="Genomic_DNA"/>
</dbReference>
<dbReference type="SUPFAM" id="SSF161098">
    <property type="entry name" value="MetI-like"/>
    <property type="match status" value="1"/>
</dbReference>
<dbReference type="PROSITE" id="PS50928">
    <property type="entry name" value="ABC_TM1"/>
    <property type="match status" value="1"/>
</dbReference>
<feature type="transmembrane region" description="Helical" evidence="5">
    <location>
        <begin position="297"/>
        <end position="317"/>
    </location>
</feature>
<dbReference type="InterPro" id="IPR025966">
    <property type="entry name" value="OppC_N"/>
</dbReference>
<feature type="transmembrane region" description="Helical" evidence="5">
    <location>
        <begin position="353"/>
        <end position="373"/>
    </location>
</feature>
<evidence type="ECO:0000256" key="2">
    <source>
        <dbReference type="ARBA" id="ARBA00022692"/>
    </source>
</evidence>
<keyword evidence="4 5" id="KW-0472">Membrane</keyword>
<dbReference type="InterPro" id="IPR035906">
    <property type="entry name" value="MetI-like_sf"/>
</dbReference>
<dbReference type="GO" id="GO:0005886">
    <property type="term" value="C:plasma membrane"/>
    <property type="evidence" value="ECO:0007669"/>
    <property type="project" value="UniProtKB-SubCell"/>
</dbReference>
<keyword evidence="5" id="KW-0813">Transport</keyword>
<comment type="caution">
    <text evidence="7">The sequence shown here is derived from an EMBL/GenBank/DDBJ whole genome shotgun (WGS) entry which is preliminary data.</text>
</comment>
<evidence type="ECO:0000256" key="4">
    <source>
        <dbReference type="ARBA" id="ARBA00023136"/>
    </source>
</evidence>
<dbReference type="AlphaFoldDB" id="A0A927MUP2"/>
<keyword evidence="2 5" id="KW-0812">Transmembrane</keyword>
<name>A0A927MUP2_9ACTN</name>
<evidence type="ECO:0000313" key="7">
    <source>
        <dbReference type="EMBL" id="MBE1603640.1"/>
    </source>
</evidence>
<evidence type="ECO:0000256" key="1">
    <source>
        <dbReference type="ARBA" id="ARBA00004141"/>
    </source>
</evidence>
<feature type="transmembrane region" description="Helical" evidence="5">
    <location>
        <begin position="220"/>
        <end position="237"/>
    </location>
</feature>